<dbReference type="Pfam" id="PF00067">
    <property type="entry name" value="p450"/>
    <property type="match status" value="1"/>
</dbReference>
<sequence>MRRHFEGVHPECKVKPTDFFRRKYIELRKVQKCILYHSKTVNEKALMASYLVNYRIAQAGEAHTVAENLIKPCVKDIIECMFDEKAAKVIDTIPLSNDTISRRIGDLAENVKSTLISRIKSTKFSLQMDESTDVAGLAILMVIVRYPYLDSFHEDLLLCKPLPTTTTGTEIFKLLDEFFAENSILWDNCVDVCTDGAKAMTGKMSGAIAKIKEKAKGCSSSHCILHRHALAMKKMPPFIREVLSETVKIINFIKSRPKNNRLFKILCDDMGSLHTSLLLHTEIRWLSRGKSLIRLFELRNEVGIFLRDNNFALGEKLCDERWLMKLAYLADIFKKINDLCFSLQGKAVIVFDATDKVEGFTKKLKYWVESIKTGTLDCFPITKGFGEELESDIPADILNEFEVHLLRLIDAFNSYFPKGLHENIQENVWVVEPHSISVKPSSLTSQEYEYLQQLLLAHSKLLEEEKLYCLWLFFHPLIVLSKAEAVEAIFGGPKTIEKPSAYRWLNLFFGNGILTSVGHEWKSQRKLLNPCFRSDILKEHLQIINEQSQILVKRLEGETEKDFTKISKYLSDCTFDIICEAIYGVNLGTQLSKTETASFVYSANSRTRSPCVYSNGGALSPCTSDNTHLLREGSGRVQVIGYLDSDLSTPDA</sequence>
<dbReference type="SUPFAM" id="SSF53098">
    <property type="entry name" value="Ribonuclease H-like"/>
    <property type="match status" value="1"/>
</dbReference>
<keyword evidence="2" id="KW-0503">Monooxygenase</keyword>
<dbReference type="PANTHER" id="PTHR45913">
    <property type="entry name" value="EPM2A-INTERACTING PROTEIN 1"/>
    <property type="match status" value="1"/>
</dbReference>
<keyword evidence="4" id="KW-1185">Reference proteome</keyword>
<protein>
    <submittedName>
        <fullName evidence="3">Zinc finger BED domain-containing protein 5</fullName>
    </submittedName>
</protein>
<evidence type="ECO:0000313" key="3">
    <source>
        <dbReference type="EMBL" id="GBN85839.1"/>
    </source>
</evidence>
<dbReference type="InterPro" id="IPR012337">
    <property type="entry name" value="RNaseH-like_sf"/>
</dbReference>
<gene>
    <name evidence="3" type="primary">ZBED5_138</name>
    <name evidence="3" type="ORF">AVEN_258200_1</name>
</gene>
<dbReference type="GO" id="GO:0020037">
    <property type="term" value="F:heme binding"/>
    <property type="evidence" value="ECO:0007669"/>
    <property type="project" value="InterPro"/>
</dbReference>
<keyword evidence="2" id="KW-0560">Oxidoreductase</keyword>
<organism evidence="3 4">
    <name type="scientific">Araneus ventricosus</name>
    <name type="common">Orbweaver spider</name>
    <name type="synonym">Epeira ventricosa</name>
    <dbReference type="NCBI Taxonomy" id="182803"/>
    <lineage>
        <taxon>Eukaryota</taxon>
        <taxon>Metazoa</taxon>
        <taxon>Ecdysozoa</taxon>
        <taxon>Arthropoda</taxon>
        <taxon>Chelicerata</taxon>
        <taxon>Arachnida</taxon>
        <taxon>Araneae</taxon>
        <taxon>Araneomorphae</taxon>
        <taxon>Entelegynae</taxon>
        <taxon>Araneoidea</taxon>
        <taxon>Araneidae</taxon>
        <taxon>Araneus</taxon>
    </lineage>
</organism>
<dbReference type="InterPro" id="IPR001128">
    <property type="entry name" value="Cyt_P450"/>
</dbReference>
<dbReference type="EMBL" id="BGPR01020986">
    <property type="protein sequence ID" value="GBN85839.1"/>
    <property type="molecule type" value="Genomic_DNA"/>
</dbReference>
<dbReference type="InterPro" id="IPR036396">
    <property type="entry name" value="Cyt_P450_sf"/>
</dbReference>
<comment type="similarity">
    <text evidence="1">Belongs to the cytochrome P450 family.</text>
</comment>
<reference evidence="3 4" key="1">
    <citation type="journal article" date="2019" name="Sci. Rep.">
        <title>Orb-weaving spider Araneus ventricosus genome elucidates the spidroin gene catalogue.</title>
        <authorList>
            <person name="Kono N."/>
            <person name="Nakamura H."/>
            <person name="Ohtoshi R."/>
            <person name="Moran D.A.P."/>
            <person name="Shinohara A."/>
            <person name="Yoshida Y."/>
            <person name="Fujiwara M."/>
            <person name="Mori M."/>
            <person name="Tomita M."/>
            <person name="Arakawa K."/>
        </authorList>
    </citation>
    <scope>NUCLEOTIDE SEQUENCE [LARGE SCALE GENOMIC DNA]</scope>
</reference>
<dbReference type="PANTHER" id="PTHR45913:SF19">
    <property type="entry name" value="LOW QUALITY PROTEIN: ZINC FINGER BED DOMAIN-CONTAINING PROTEIN 5-LIKE"/>
    <property type="match status" value="1"/>
</dbReference>
<dbReference type="GO" id="GO:0016705">
    <property type="term" value="F:oxidoreductase activity, acting on paired donors, with incorporation or reduction of molecular oxygen"/>
    <property type="evidence" value="ECO:0007669"/>
    <property type="project" value="InterPro"/>
</dbReference>
<dbReference type="Proteomes" id="UP000499080">
    <property type="component" value="Unassembled WGS sequence"/>
</dbReference>
<evidence type="ECO:0000256" key="2">
    <source>
        <dbReference type="ARBA" id="ARBA00023033"/>
    </source>
</evidence>
<evidence type="ECO:0000256" key="1">
    <source>
        <dbReference type="ARBA" id="ARBA00010617"/>
    </source>
</evidence>
<dbReference type="GO" id="GO:0005506">
    <property type="term" value="F:iron ion binding"/>
    <property type="evidence" value="ECO:0007669"/>
    <property type="project" value="InterPro"/>
</dbReference>
<dbReference type="SUPFAM" id="SSF48264">
    <property type="entry name" value="Cytochrome P450"/>
    <property type="match status" value="1"/>
</dbReference>
<evidence type="ECO:0000313" key="4">
    <source>
        <dbReference type="Proteomes" id="UP000499080"/>
    </source>
</evidence>
<dbReference type="Gene3D" id="1.10.630.10">
    <property type="entry name" value="Cytochrome P450"/>
    <property type="match status" value="1"/>
</dbReference>
<accession>A0A4Y2SEY7</accession>
<dbReference type="GO" id="GO:0004497">
    <property type="term" value="F:monooxygenase activity"/>
    <property type="evidence" value="ECO:0007669"/>
    <property type="project" value="UniProtKB-KW"/>
</dbReference>
<dbReference type="AlphaFoldDB" id="A0A4Y2SEY7"/>
<proteinExistence type="inferred from homology"/>
<name>A0A4Y2SEY7_ARAVE</name>
<dbReference type="OrthoDB" id="6418415at2759"/>
<comment type="caution">
    <text evidence="3">The sequence shown here is derived from an EMBL/GenBank/DDBJ whole genome shotgun (WGS) entry which is preliminary data.</text>
</comment>